<evidence type="ECO:0000313" key="3">
    <source>
        <dbReference type="Proteomes" id="UP001295684"/>
    </source>
</evidence>
<feature type="compositionally biased region" description="Basic and acidic residues" evidence="1">
    <location>
        <begin position="1"/>
        <end position="25"/>
    </location>
</feature>
<organism evidence="2 3">
    <name type="scientific">Euplotes crassus</name>
    <dbReference type="NCBI Taxonomy" id="5936"/>
    <lineage>
        <taxon>Eukaryota</taxon>
        <taxon>Sar</taxon>
        <taxon>Alveolata</taxon>
        <taxon>Ciliophora</taxon>
        <taxon>Intramacronucleata</taxon>
        <taxon>Spirotrichea</taxon>
        <taxon>Hypotrichia</taxon>
        <taxon>Euplotida</taxon>
        <taxon>Euplotidae</taxon>
        <taxon>Moneuplotes</taxon>
    </lineage>
</organism>
<feature type="compositionally biased region" description="Basic and acidic residues" evidence="1">
    <location>
        <begin position="211"/>
        <end position="222"/>
    </location>
</feature>
<sequence>MEPTKGSEERKREGGEGEEKEEKVLHRSLSSSRLNISKILLKSSSKKTLRSSRRHEPLKASCQCKDQLSCKCSSSKECATSYRNKIKEKYTYSFRLLGKGRCKKSPNKFKREKLQLHNSPRLTPSDHSSGPDKEEEIKKLESLNESQLSSIHHPESPVHYQSSLDVPRVRTTETHQEEFNMSAQNPMSEYDPNDQTFSIYLATQEEADAFNEVKRRPSEEQKSLNFISQSLPIEETKQNETGQSPELSISQKRLTGDQENLQSPCDSGDYSRLDSNDLADEIETKLQASKVKTLGL</sequence>
<dbReference type="Proteomes" id="UP001295684">
    <property type="component" value="Unassembled WGS sequence"/>
</dbReference>
<evidence type="ECO:0000256" key="1">
    <source>
        <dbReference type="SAM" id="MobiDB-lite"/>
    </source>
</evidence>
<comment type="caution">
    <text evidence="2">The sequence shown here is derived from an EMBL/GenBank/DDBJ whole genome shotgun (WGS) entry which is preliminary data.</text>
</comment>
<feature type="compositionally biased region" description="Polar residues" evidence="1">
    <location>
        <begin position="116"/>
        <end position="128"/>
    </location>
</feature>
<feature type="region of interest" description="Disordered" evidence="1">
    <location>
        <begin position="100"/>
        <end position="193"/>
    </location>
</feature>
<feature type="compositionally biased region" description="Polar residues" evidence="1">
    <location>
        <begin position="239"/>
        <end position="265"/>
    </location>
</feature>
<proteinExistence type="predicted"/>
<feature type="compositionally biased region" description="Low complexity" evidence="1">
    <location>
        <begin position="27"/>
        <end position="43"/>
    </location>
</feature>
<evidence type="ECO:0000313" key="2">
    <source>
        <dbReference type="EMBL" id="CAI2385499.1"/>
    </source>
</evidence>
<gene>
    <name evidence="2" type="ORF">ECRASSUSDP1_LOCUS27067</name>
</gene>
<feature type="region of interest" description="Disordered" evidence="1">
    <location>
        <begin position="1"/>
        <end position="61"/>
    </location>
</feature>
<feature type="compositionally biased region" description="Basic residues" evidence="1">
    <location>
        <begin position="44"/>
        <end position="53"/>
    </location>
</feature>
<feature type="compositionally biased region" description="Basic and acidic residues" evidence="1">
    <location>
        <begin position="167"/>
        <end position="178"/>
    </location>
</feature>
<protein>
    <submittedName>
        <fullName evidence="2">Uncharacterized protein</fullName>
    </submittedName>
</protein>
<feature type="compositionally biased region" description="Basic residues" evidence="1">
    <location>
        <begin position="100"/>
        <end position="111"/>
    </location>
</feature>
<feature type="compositionally biased region" description="Basic and acidic residues" evidence="1">
    <location>
        <begin position="129"/>
        <end position="142"/>
    </location>
</feature>
<accession>A0AAD1Y6P8</accession>
<keyword evidence="3" id="KW-1185">Reference proteome</keyword>
<reference evidence="2" key="1">
    <citation type="submission" date="2023-07" db="EMBL/GenBank/DDBJ databases">
        <authorList>
            <consortium name="AG Swart"/>
            <person name="Singh M."/>
            <person name="Singh A."/>
            <person name="Seah K."/>
            <person name="Emmerich C."/>
        </authorList>
    </citation>
    <scope>NUCLEOTIDE SEQUENCE</scope>
    <source>
        <strain evidence="2">DP1</strain>
    </source>
</reference>
<feature type="compositionally biased region" description="Polar residues" evidence="1">
    <location>
        <begin position="179"/>
        <end position="193"/>
    </location>
</feature>
<name>A0AAD1Y6P8_EUPCR</name>
<dbReference type="AlphaFoldDB" id="A0AAD1Y6P8"/>
<feature type="region of interest" description="Disordered" evidence="1">
    <location>
        <begin position="210"/>
        <end position="274"/>
    </location>
</feature>
<dbReference type="EMBL" id="CAMPGE010027920">
    <property type="protein sequence ID" value="CAI2385499.1"/>
    <property type="molecule type" value="Genomic_DNA"/>
</dbReference>